<dbReference type="PANTHER" id="PTHR47852:SF2">
    <property type="entry name" value="WW DOMAIN-CONTAINING PROTEIN"/>
    <property type="match status" value="1"/>
</dbReference>
<feature type="compositionally biased region" description="Basic and acidic residues" evidence="1">
    <location>
        <begin position="385"/>
        <end position="396"/>
    </location>
</feature>
<dbReference type="SUPFAM" id="SSF51045">
    <property type="entry name" value="WW domain"/>
    <property type="match status" value="1"/>
</dbReference>
<dbReference type="STRING" id="296587.C1E321"/>
<dbReference type="Proteomes" id="UP000002009">
    <property type="component" value="Chromosome 3"/>
</dbReference>
<dbReference type="EMBL" id="CP001324">
    <property type="protein sequence ID" value="ACO62016.1"/>
    <property type="molecule type" value="Genomic_DNA"/>
</dbReference>
<evidence type="ECO:0000313" key="4">
    <source>
        <dbReference type="Proteomes" id="UP000002009"/>
    </source>
</evidence>
<dbReference type="Gene3D" id="2.20.70.10">
    <property type="match status" value="1"/>
</dbReference>
<protein>
    <recommendedName>
        <fullName evidence="2">WW domain-containing protein</fullName>
    </recommendedName>
</protein>
<keyword evidence="4" id="KW-1185">Reference proteome</keyword>
<dbReference type="InterPro" id="IPR036020">
    <property type="entry name" value="WW_dom_sf"/>
</dbReference>
<feature type="compositionally biased region" description="Low complexity" evidence="1">
    <location>
        <begin position="292"/>
        <end position="303"/>
    </location>
</feature>
<evidence type="ECO:0000313" key="3">
    <source>
        <dbReference type="EMBL" id="ACO62016.1"/>
    </source>
</evidence>
<dbReference type="AlphaFoldDB" id="C1E321"/>
<feature type="region of interest" description="Disordered" evidence="1">
    <location>
        <begin position="63"/>
        <end position="84"/>
    </location>
</feature>
<dbReference type="GeneID" id="8241948"/>
<evidence type="ECO:0000259" key="2">
    <source>
        <dbReference type="PROSITE" id="PS50020"/>
    </source>
</evidence>
<feature type="compositionally biased region" description="Basic and acidic residues" evidence="1">
    <location>
        <begin position="72"/>
        <end position="84"/>
    </location>
</feature>
<dbReference type="RefSeq" id="XP_002500758.1">
    <property type="nucleotide sequence ID" value="XM_002500712.1"/>
</dbReference>
<dbReference type="OMA" id="ANTRHEY"/>
<feature type="domain" description="WW" evidence="2">
    <location>
        <begin position="522"/>
        <end position="554"/>
    </location>
</feature>
<dbReference type="eggNOG" id="ENOG502QTDD">
    <property type="taxonomic scope" value="Eukaryota"/>
</dbReference>
<feature type="domain" description="WW" evidence="2">
    <location>
        <begin position="75"/>
        <end position="109"/>
    </location>
</feature>
<name>C1E321_MICCC</name>
<dbReference type="PROSITE" id="PS01159">
    <property type="entry name" value="WW_DOMAIN_1"/>
    <property type="match status" value="1"/>
</dbReference>
<proteinExistence type="predicted"/>
<feature type="region of interest" description="Disordered" evidence="1">
    <location>
        <begin position="256"/>
        <end position="418"/>
    </location>
</feature>
<gene>
    <name evidence="3" type="ORF">MICPUN_57449</name>
</gene>
<organism evidence="3 4">
    <name type="scientific">Micromonas commoda (strain RCC299 / NOUM17 / CCMP2709)</name>
    <name type="common">Picoplanktonic green alga</name>
    <dbReference type="NCBI Taxonomy" id="296587"/>
    <lineage>
        <taxon>Eukaryota</taxon>
        <taxon>Viridiplantae</taxon>
        <taxon>Chlorophyta</taxon>
        <taxon>Mamiellophyceae</taxon>
        <taxon>Mamiellales</taxon>
        <taxon>Mamiellaceae</taxon>
        <taxon>Micromonas</taxon>
    </lineage>
</organism>
<dbReference type="SMART" id="SM00456">
    <property type="entry name" value="WW"/>
    <property type="match status" value="2"/>
</dbReference>
<feature type="compositionally biased region" description="Basic and acidic residues" evidence="1">
    <location>
        <begin position="463"/>
        <end position="478"/>
    </location>
</feature>
<dbReference type="InParanoid" id="C1E321"/>
<sequence>MSKRRRQLVDLGDRVDEDCGGNAGGAAIGFNYDAEDPIAAAIARKAAKEKKCALGGLLGAYVDDDDDEETEGAAKEPPHPWKKLRDAATGHDYYWNQDDGSVSWTLPSSGADANVKDGDATAAGAETAANGDAGEAAPDGADTPVAKFEIPMPKPDVRTFADLLLAQANEAPGLRDAVAAVAPLVRLVLDIQRRVEDYERGGKGGAGDAANQLEDAALDALREAERRLPHAVEAFKADRAKLAAAEVARRVAAARAVAGAAPRRASTDGIKPSTDGVTPRSTKGKLAGVGRGADVAADVTDVTHAPPPPPPPNDEDDDAPPPPPPPKHVIAAGPAPARRDDGAGSRAIAEPSASVDVKSHSQSRQPRAQPAPSRMFVSKPPSASEIDKWNRAKAEREEEELRAEAARTATTTDPAQMAARRRFEVERWMEKEKRTGAGADNPNFTPTVGDWRTRVVSARRRREREEAEARTAEDDRAVSHGGGTDDDDAMNPPKASNAATSTTAAADAAAAAAGVDLAAASASLPADWRAFYDATSGEVYYGNATTGETSWDRP</sequence>
<dbReference type="Pfam" id="PF00397">
    <property type="entry name" value="WW"/>
    <property type="match status" value="1"/>
</dbReference>
<dbReference type="OrthoDB" id="552576at2759"/>
<dbReference type="PANTHER" id="PTHR47852">
    <property type="entry name" value="OS06G0298400 PROTEIN"/>
    <property type="match status" value="1"/>
</dbReference>
<dbReference type="CDD" id="cd00201">
    <property type="entry name" value="WW"/>
    <property type="match status" value="1"/>
</dbReference>
<accession>C1E321</accession>
<feature type="region of interest" description="Disordered" evidence="1">
    <location>
        <begin position="432"/>
        <end position="501"/>
    </location>
</feature>
<dbReference type="InterPro" id="IPR001202">
    <property type="entry name" value="WW_dom"/>
</dbReference>
<dbReference type="KEGG" id="mis:MICPUN_57449"/>
<evidence type="ECO:0000256" key="1">
    <source>
        <dbReference type="SAM" id="MobiDB-lite"/>
    </source>
</evidence>
<dbReference type="PROSITE" id="PS50020">
    <property type="entry name" value="WW_DOMAIN_2"/>
    <property type="match status" value="2"/>
</dbReference>
<reference evidence="3 4" key="1">
    <citation type="journal article" date="2009" name="Science">
        <title>Green evolution and dynamic adaptations revealed by genomes of the marine picoeukaryotes Micromonas.</title>
        <authorList>
            <person name="Worden A.Z."/>
            <person name="Lee J.H."/>
            <person name="Mock T."/>
            <person name="Rouze P."/>
            <person name="Simmons M.P."/>
            <person name="Aerts A.L."/>
            <person name="Allen A.E."/>
            <person name="Cuvelier M.L."/>
            <person name="Derelle E."/>
            <person name="Everett M.V."/>
            <person name="Foulon E."/>
            <person name="Grimwood J."/>
            <person name="Gundlach H."/>
            <person name="Henrissat B."/>
            <person name="Napoli C."/>
            <person name="McDonald S.M."/>
            <person name="Parker M.S."/>
            <person name="Rombauts S."/>
            <person name="Salamov A."/>
            <person name="Von Dassow P."/>
            <person name="Badger J.H."/>
            <person name="Coutinho P.M."/>
            <person name="Demir E."/>
            <person name="Dubchak I."/>
            <person name="Gentemann C."/>
            <person name="Eikrem W."/>
            <person name="Gready J.E."/>
            <person name="John U."/>
            <person name="Lanier W."/>
            <person name="Lindquist E.A."/>
            <person name="Lucas S."/>
            <person name="Mayer K.F."/>
            <person name="Moreau H."/>
            <person name="Not F."/>
            <person name="Otillar R."/>
            <person name="Panaud O."/>
            <person name="Pangilinan J."/>
            <person name="Paulsen I."/>
            <person name="Piegu B."/>
            <person name="Poliakov A."/>
            <person name="Robbens S."/>
            <person name="Schmutz J."/>
            <person name="Toulza E."/>
            <person name="Wyss T."/>
            <person name="Zelensky A."/>
            <person name="Zhou K."/>
            <person name="Armbrust E.V."/>
            <person name="Bhattacharya D."/>
            <person name="Goodenough U.W."/>
            <person name="Van de Peer Y."/>
            <person name="Grigoriev I.V."/>
        </authorList>
    </citation>
    <scope>NUCLEOTIDE SEQUENCE [LARGE SCALE GENOMIC DNA]</scope>
    <source>
        <strain evidence="4">RCC299 / NOUM17</strain>
    </source>
</reference>